<dbReference type="HOGENOM" id="CLU_3349721_0_0_6"/>
<proteinExistence type="predicted"/>
<evidence type="ECO:0000313" key="2">
    <source>
        <dbReference type="Proteomes" id="UP000009080"/>
    </source>
</evidence>
<dbReference type="EMBL" id="CP001614">
    <property type="protein sequence ID" value="ACR13909.1"/>
    <property type="molecule type" value="Genomic_DNA"/>
</dbReference>
<evidence type="ECO:0000313" key="1">
    <source>
        <dbReference type="EMBL" id="ACR13909.1"/>
    </source>
</evidence>
<protein>
    <submittedName>
        <fullName evidence="1">Uncharacterized protein</fullName>
    </submittedName>
</protein>
<sequence length="37" mass="4117">MDGRELIRACGAHPFCYGKARLKVVKLRVGNLVNPAY</sequence>
<organism evidence="1 2">
    <name type="scientific">Teredinibacter turnerae (strain ATCC 39867 / T7901)</name>
    <dbReference type="NCBI Taxonomy" id="377629"/>
    <lineage>
        <taxon>Bacteria</taxon>
        <taxon>Pseudomonadati</taxon>
        <taxon>Pseudomonadota</taxon>
        <taxon>Gammaproteobacteria</taxon>
        <taxon>Cellvibrionales</taxon>
        <taxon>Cellvibrionaceae</taxon>
        <taxon>Teredinibacter</taxon>
    </lineage>
</organism>
<accession>C5BHY5</accession>
<gene>
    <name evidence="1" type="ordered locus">TERTU_1875</name>
</gene>
<name>C5BHY5_TERTT</name>
<reference evidence="1 2" key="1">
    <citation type="journal article" date="2009" name="PLoS ONE">
        <title>The complete genome of Teredinibacter turnerae T7901: an intracellular endosymbiont of marine wood-boring bivalves (shipworms).</title>
        <authorList>
            <person name="Yang J.C."/>
            <person name="Madupu R."/>
            <person name="Durkin A.S."/>
            <person name="Ekborg N.A."/>
            <person name="Pedamallu C.S."/>
            <person name="Hostetler J.B."/>
            <person name="Radune D."/>
            <person name="Toms B.S."/>
            <person name="Henrissat B."/>
            <person name="Coutinho P.M."/>
            <person name="Schwarz S."/>
            <person name="Field L."/>
            <person name="Trindade-Silva A.E."/>
            <person name="Soares C.A.G."/>
            <person name="Elshahawi S."/>
            <person name="Hanora A."/>
            <person name="Schmidt E.W."/>
            <person name="Haygood M.G."/>
            <person name="Posfai J."/>
            <person name="Benner J."/>
            <person name="Madinger C."/>
            <person name="Nove J."/>
            <person name="Anton B."/>
            <person name="Chaudhary K."/>
            <person name="Foster J."/>
            <person name="Holman A."/>
            <person name="Kumar S."/>
            <person name="Lessard P.A."/>
            <person name="Luyten Y.A."/>
            <person name="Slatko B."/>
            <person name="Wood N."/>
            <person name="Wu B."/>
            <person name="Teplitski M."/>
            <person name="Mougous J.D."/>
            <person name="Ward N."/>
            <person name="Eisen J.A."/>
            <person name="Badger J.H."/>
            <person name="Distel D.L."/>
        </authorList>
    </citation>
    <scope>NUCLEOTIDE SEQUENCE [LARGE SCALE GENOMIC DNA]</scope>
    <source>
        <strain evidence="2">ATCC 39867 / T7901</strain>
    </source>
</reference>
<dbReference type="KEGG" id="ttu:TERTU_1875"/>
<dbReference type="Proteomes" id="UP000009080">
    <property type="component" value="Chromosome"/>
</dbReference>
<keyword evidence="2" id="KW-1185">Reference proteome</keyword>
<dbReference type="AlphaFoldDB" id="C5BHY5"/>